<accession>A0A1X3H3V3</accession>
<dbReference type="AlphaFoldDB" id="A0A1X3H3V3"/>
<organism evidence="2 3">
    <name type="scientific">Bradyrhizobium canariense</name>
    <dbReference type="NCBI Taxonomy" id="255045"/>
    <lineage>
        <taxon>Bacteria</taxon>
        <taxon>Pseudomonadati</taxon>
        <taxon>Pseudomonadota</taxon>
        <taxon>Alphaproteobacteria</taxon>
        <taxon>Hyphomicrobiales</taxon>
        <taxon>Nitrobacteraceae</taxon>
        <taxon>Bradyrhizobium</taxon>
    </lineage>
</organism>
<feature type="transmembrane region" description="Helical" evidence="1">
    <location>
        <begin position="97"/>
        <end position="120"/>
    </location>
</feature>
<feature type="transmembrane region" description="Helical" evidence="1">
    <location>
        <begin position="175"/>
        <end position="202"/>
    </location>
</feature>
<keyword evidence="1" id="KW-0472">Membrane</keyword>
<dbReference type="EMBL" id="NAFI01000182">
    <property type="protein sequence ID" value="OSJ05612.1"/>
    <property type="molecule type" value="Genomic_DNA"/>
</dbReference>
<evidence type="ECO:0000313" key="2">
    <source>
        <dbReference type="EMBL" id="OSJ05612.1"/>
    </source>
</evidence>
<protein>
    <submittedName>
        <fullName evidence="2">Uncharacterized protein</fullName>
    </submittedName>
</protein>
<sequence>MLALGCSERKAVRIYMTETPEELRQRVQQLDNAFFEEVERRIKPLRDRSLEYEKLAISYSEKGFQTLTYLNGGALVAIPAALSFFKAEVPGASVMWTAAAFILGLLFVVAAQGAAFFTMARRAEANSFLMNAQFNRMAALRYPPEHDDHKARWASSTSDDNRANKKLGHSDVWRIVGLTFFVCALLAFIGGCLLGALAVLAVKG</sequence>
<gene>
    <name evidence="2" type="ORF">BSZ18_25975</name>
</gene>
<keyword evidence="1" id="KW-1133">Transmembrane helix</keyword>
<reference evidence="2 3" key="1">
    <citation type="submission" date="2017-03" db="EMBL/GenBank/DDBJ databases">
        <title>Whole genome sequences of fourteen strains of Bradyrhizobium canariense and one strain of Bradyrhizobium japonicum isolated from Lupinus (Papilionoideae: Genisteae) species in Algeria.</title>
        <authorList>
            <person name="Crovadore J."/>
            <person name="Chekireb D."/>
            <person name="Brachmann A."/>
            <person name="Chablais R."/>
            <person name="Cochard B."/>
            <person name="Lefort F."/>
        </authorList>
    </citation>
    <scope>NUCLEOTIDE SEQUENCE [LARGE SCALE GENOMIC DNA]</scope>
    <source>
        <strain evidence="2 3">UBMA195</strain>
    </source>
</reference>
<name>A0A1X3H3V3_9BRAD</name>
<dbReference type="OrthoDB" id="9994158at2"/>
<keyword evidence="1" id="KW-0812">Transmembrane</keyword>
<evidence type="ECO:0000256" key="1">
    <source>
        <dbReference type="SAM" id="Phobius"/>
    </source>
</evidence>
<dbReference type="RefSeq" id="WP_085361168.1">
    <property type="nucleotide sequence ID" value="NZ_NAFG01000175.1"/>
</dbReference>
<feature type="transmembrane region" description="Helical" evidence="1">
    <location>
        <begin position="67"/>
        <end position="85"/>
    </location>
</feature>
<proteinExistence type="predicted"/>
<evidence type="ECO:0000313" key="3">
    <source>
        <dbReference type="Proteomes" id="UP000193553"/>
    </source>
</evidence>
<dbReference type="Proteomes" id="UP000193553">
    <property type="component" value="Unassembled WGS sequence"/>
</dbReference>
<comment type="caution">
    <text evidence="2">The sequence shown here is derived from an EMBL/GenBank/DDBJ whole genome shotgun (WGS) entry which is preliminary data.</text>
</comment>